<feature type="region of interest" description="Disordered" evidence="1">
    <location>
        <begin position="276"/>
        <end position="295"/>
    </location>
</feature>
<keyword evidence="2" id="KW-0812">Transmembrane</keyword>
<comment type="caution">
    <text evidence="4">The sequence shown here is derived from an EMBL/GenBank/DDBJ whole genome shotgun (WGS) entry which is preliminary data.</text>
</comment>
<dbReference type="InterPro" id="IPR045340">
    <property type="entry name" value="DUF6533"/>
</dbReference>
<evidence type="ECO:0000256" key="1">
    <source>
        <dbReference type="SAM" id="MobiDB-lite"/>
    </source>
</evidence>
<evidence type="ECO:0000256" key="2">
    <source>
        <dbReference type="SAM" id="Phobius"/>
    </source>
</evidence>
<feature type="transmembrane region" description="Helical" evidence="2">
    <location>
        <begin position="117"/>
        <end position="136"/>
    </location>
</feature>
<feature type="transmembrane region" description="Helical" evidence="2">
    <location>
        <begin position="64"/>
        <end position="97"/>
    </location>
</feature>
<dbReference type="Proteomes" id="UP000230002">
    <property type="component" value="Unassembled WGS sequence"/>
</dbReference>
<dbReference type="OrthoDB" id="3349377at2759"/>
<proteinExistence type="predicted"/>
<dbReference type="EMBL" id="AYKW01000034">
    <property type="protein sequence ID" value="PIL27461.1"/>
    <property type="molecule type" value="Genomic_DNA"/>
</dbReference>
<evidence type="ECO:0000313" key="4">
    <source>
        <dbReference type="EMBL" id="PIL27461.1"/>
    </source>
</evidence>
<protein>
    <recommendedName>
        <fullName evidence="3">DUF6533 domain-containing protein</fullName>
    </recommendedName>
</protein>
<keyword evidence="5" id="KW-1185">Reference proteome</keyword>
<accession>A0A2G8S123</accession>
<dbReference type="Pfam" id="PF20151">
    <property type="entry name" value="DUF6533"/>
    <property type="match status" value="1"/>
</dbReference>
<reference evidence="4 5" key="1">
    <citation type="journal article" date="2015" name="Sci. Rep.">
        <title>Chromosome-level genome map provides insights into diverse defense mechanisms in the medicinal fungus Ganoderma sinense.</title>
        <authorList>
            <person name="Zhu Y."/>
            <person name="Xu J."/>
            <person name="Sun C."/>
            <person name="Zhou S."/>
            <person name="Xu H."/>
            <person name="Nelson D.R."/>
            <person name="Qian J."/>
            <person name="Song J."/>
            <person name="Luo H."/>
            <person name="Xiang L."/>
            <person name="Li Y."/>
            <person name="Xu Z."/>
            <person name="Ji A."/>
            <person name="Wang L."/>
            <person name="Lu S."/>
            <person name="Hayward A."/>
            <person name="Sun W."/>
            <person name="Li X."/>
            <person name="Schwartz D.C."/>
            <person name="Wang Y."/>
            <person name="Chen S."/>
        </authorList>
    </citation>
    <scope>NUCLEOTIDE SEQUENCE [LARGE SCALE GENOMIC DNA]</scope>
    <source>
        <strain evidence="4 5">ZZ0214-1</strain>
    </source>
</reference>
<organism evidence="4 5">
    <name type="scientific">Ganoderma sinense ZZ0214-1</name>
    <dbReference type="NCBI Taxonomy" id="1077348"/>
    <lineage>
        <taxon>Eukaryota</taxon>
        <taxon>Fungi</taxon>
        <taxon>Dikarya</taxon>
        <taxon>Basidiomycota</taxon>
        <taxon>Agaricomycotina</taxon>
        <taxon>Agaricomycetes</taxon>
        <taxon>Polyporales</taxon>
        <taxon>Polyporaceae</taxon>
        <taxon>Ganoderma</taxon>
    </lineage>
</organism>
<dbReference type="AlphaFoldDB" id="A0A2G8S123"/>
<gene>
    <name evidence="4" type="ORF">GSI_10610</name>
</gene>
<feature type="transmembrane region" description="Helical" evidence="2">
    <location>
        <begin position="163"/>
        <end position="183"/>
    </location>
</feature>
<keyword evidence="2" id="KW-0472">Membrane</keyword>
<evidence type="ECO:0000259" key="3">
    <source>
        <dbReference type="Pfam" id="PF20151"/>
    </source>
</evidence>
<feature type="domain" description="DUF6533" evidence="3">
    <location>
        <begin position="23"/>
        <end position="67"/>
    </location>
</feature>
<evidence type="ECO:0000313" key="5">
    <source>
        <dbReference type="Proteomes" id="UP000230002"/>
    </source>
</evidence>
<name>A0A2G8S123_9APHY</name>
<sequence>MASPTLQAAILEELLPTITKIRYAELASSMIILFDHVLTLDQEIELFWHAQWSLGKLLFLINRYYALCIVIFNNYGAALAASYVMGRALYFITAYAIKLPLSDTTVCVPFGLPSNFYAFWIPMLISESVLCGLALYRGFDSYRPGANVMQSGRRIIEILVRDSLSYFVIIFATYLMNTIIFLTRPGAEVEIPIGFAVALSSVMSSRLCLNVRSHIHSDGADCILSGSLPRSPPLSPVLGPSHPLPYRGRVGGTGKGFEPFNLDGGHRNGKEQEIVSVSAGSAESSSSAGHNTLGRTLSDVEMKELGIVRAPSTRHFRVVSVDRNENCAV</sequence>
<feature type="compositionally biased region" description="Low complexity" evidence="1">
    <location>
        <begin position="276"/>
        <end position="289"/>
    </location>
</feature>
<keyword evidence="2" id="KW-1133">Transmembrane helix</keyword>